<protein>
    <submittedName>
        <fullName evidence="1">Uncharacterized protein</fullName>
    </submittedName>
</protein>
<reference evidence="1 2" key="1">
    <citation type="submission" date="2019-04" db="EMBL/GenBank/DDBJ databases">
        <authorList>
            <person name="Van Vliet M D."/>
        </authorList>
    </citation>
    <scope>NUCLEOTIDE SEQUENCE [LARGE SCALE GENOMIC DNA]</scope>
    <source>
        <strain evidence="1 2">F21</strain>
    </source>
</reference>
<gene>
    <name evidence="1" type="ORF">SCARR_04992</name>
</gene>
<organism evidence="1 2">
    <name type="scientific">Pontiella sulfatireligans</name>
    <dbReference type="NCBI Taxonomy" id="2750658"/>
    <lineage>
        <taxon>Bacteria</taxon>
        <taxon>Pseudomonadati</taxon>
        <taxon>Kiritimatiellota</taxon>
        <taxon>Kiritimatiellia</taxon>
        <taxon>Kiritimatiellales</taxon>
        <taxon>Pontiellaceae</taxon>
        <taxon>Pontiella</taxon>
    </lineage>
</organism>
<dbReference type="Proteomes" id="UP000346198">
    <property type="component" value="Unassembled WGS sequence"/>
</dbReference>
<sequence>MHRDWPSIPTSASWATAARGFRFGHSTDSFAYRYFCSNLRLLQMRCSYVHNKDTLIPELLPFVALELGRTVENTPDIWCFMRESYLRKDGPAKNWERWLYQRDSDGFETEPAVQIKQPIKMWMVEKDRYYDYIARSGKRIGLAVDDRWCGGKPTDVAIKVTYFDIGKGRVQMHVGRQRRVIKLTGSGKLKTATFLLKNAVFSAKGMEHDVVFQGLETDPVISFVRIIRVGAASQKRAVTTLGK</sequence>
<dbReference type="EMBL" id="CAAHFH010000003">
    <property type="protein sequence ID" value="VGO22895.1"/>
    <property type="molecule type" value="Genomic_DNA"/>
</dbReference>
<evidence type="ECO:0000313" key="2">
    <source>
        <dbReference type="Proteomes" id="UP000346198"/>
    </source>
</evidence>
<keyword evidence="2" id="KW-1185">Reference proteome</keyword>
<dbReference type="RefSeq" id="WP_136064798.1">
    <property type="nucleotide sequence ID" value="NZ_CAAHFH010000003.1"/>
</dbReference>
<proteinExistence type="predicted"/>
<dbReference type="AlphaFoldDB" id="A0A6C2URG5"/>
<evidence type="ECO:0000313" key="1">
    <source>
        <dbReference type="EMBL" id="VGO22895.1"/>
    </source>
</evidence>
<name>A0A6C2URG5_9BACT</name>
<accession>A0A6C2URG5</accession>